<sequence length="95" mass="10768">MPQEEHGAPKEHLTLYRDGSLGRTPIEAVDELIIAGRFPIIPAREVEKAKRMGSSVSVSELQLCERKRKEFKEYWNSQGGGLEDASRVSFYFSPE</sequence>
<evidence type="ECO:0000313" key="2">
    <source>
        <dbReference type="Proteomes" id="UP001281003"/>
    </source>
</evidence>
<reference evidence="1" key="1">
    <citation type="journal article" date="2023" name="Mol. Phylogenet. Evol.">
        <title>Genome-scale phylogeny and comparative genomics of the fungal order Sordariales.</title>
        <authorList>
            <person name="Hensen N."/>
            <person name="Bonometti L."/>
            <person name="Westerberg I."/>
            <person name="Brannstrom I.O."/>
            <person name="Guillou S."/>
            <person name="Cros-Aarteil S."/>
            <person name="Calhoun S."/>
            <person name="Haridas S."/>
            <person name="Kuo A."/>
            <person name="Mondo S."/>
            <person name="Pangilinan J."/>
            <person name="Riley R."/>
            <person name="LaButti K."/>
            <person name="Andreopoulos B."/>
            <person name="Lipzen A."/>
            <person name="Chen C."/>
            <person name="Yan M."/>
            <person name="Daum C."/>
            <person name="Ng V."/>
            <person name="Clum A."/>
            <person name="Steindorff A."/>
            <person name="Ohm R.A."/>
            <person name="Martin F."/>
            <person name="Silar P."/>
            <person name="Natvig D.O."/>
            <person name="Lalanne C."/>
            <person name="Gautier V."/>
            <person name="Ament-Velasquez S.L."/>
            <person name="Kruys A."/>
            <person name="Hutchinson M.I."/>
            <person name="Powell A.J."/>
            <person name="Barry K."/>
            <person name="Miller A.N."/>
            <person name="Grigoriev I.V."/>
            <person name="Debuchy R."/>
            <person name="Gladieux P."/>
            <person name="Hiltunen Thoren M."/>
            <person name="Johannesson H."/>
        </authorList>
    </citation>
    <scope>NUCLEOTIDE SEQUENCE</scope>
    <source>
        <strain evidence="1">FGSC 1904</strain>
    </source>
</reference>
<protein>
    <submittedName>
        <fullName evidence="1">Uncharacterized protein</fullName>
    </submittedName>
</protein>
<accession>A0AAE0PH23</accession>
<name>A0AAE0PH23_SORBR</name>
<gene>
    <name evidence="1" type="ORF">B0T20DRAFT_505602</name>
</gene>
<proteinExistence type="predicted"/>
<keyword evidence="2" id="KW-1185">Reference proteome</keyword>
<evidence type="ECO:0000313" key="1">
    <source>
        <dbReference type="EMBL" id="KAK3399647.1"/>
    </source>
</evidence>
<dbReference type="EMBL" id="JAUTDP010000004">
    <property type="protein sequence ID" value="KAK3399647.1"/>
    <property type="molecule type" value="Genomic_DNA"/>
</dbReference>
<reference evidence="1" key="2">
    <citation type="submission" date="2023-07" db="EMBL/GenBank/DDBJ databases">
        <authorList>
            <consortium name="Lawrence Berkeley National Laboratory"/>
            <person name="Haridas S."/>
            <person name="Hensen N."/>
            <person name="Bonometti L."/>
            <person name="Westerberg I."/>
            <person name="Brannstrom I.O."/>
            <person name="Guillou S."/>
            <person name="Cros-Aarteil S."/>
            <person name="Calhoun S."/>
            <person name="Kuo A."/>
            <person name="Mondo S."/>
            <person name="Pangilinan J."/>
            <person name="Riley R."/>
            <person name="LaButti K."/>
            <person name="Andreopoulos B."/>
            <person name="Lipzen A."/>
            <person name="Chen C."/>
            <person name="Yanf M."/>
            <person name="Daum C."/>
            <person name="Ng V."/>
            <person name="Clum A."/>
            <person name="Steindorff A."/>
            <person name="Ohm R."/>
            <person name="Martin F."/>
            <person name="Silar P."/>
            <person name="Natvig D."/>
            <person name="Lalanne C."/>
            <person name="Gautier V."/>
            <person name="Ament-velasquez S.L."/>
            <person name="Kruys A."/>
            <person name="Hutchinson M.I."/>
            <person name="Powell A.J."/>
            <person name="Barry K."/>
            <person name="Miller A.N."/>
            <person name="Grigoriev I.V."/>
            <person name="Debuchy R."/>
            <person name="Gladieux P."/>
            <person name="Thoren M.H."/>
            <person name="Johannesson H."/>
        </authorList>
    </citation>
    <scope>NUCLEOTIDE SEQUENCE</scope>
    <source>
        <strain evidence="1">FGSC 1904</strain>
    </source>
</reference>
<dbReference type="Proteomes" id="UP001281003">
    <property type="component" value="Unassembled WGS sequence"/>
</dbReference>
<dbReference type="AlphaFoldDB" id="A0AAE0PH23"/>
<comment type="caution">
    <text evidence="1">The sequence shown here is derived from an EMBL/GenBank/DDBJ whole genome shotgun (WGS) entry which is preliminary data.</text>
</comment>
<organism evidence="1 2">
    <name type="scientific">Sordaria brevicollis</name>
    <dbReference type="NCBI Taxonomy" id="83679"/>
    <lineage>
        <taxon>Eukaryota</taxon>
        <taxon>Fungi</taxon>
        <taxon>Dikarya</taxon>
        <taxon>Ascomycota</taxon>
        <taxon>Pezizomycotina</taxon>
        <taxon>Sordariomycetes</taxon>
        <taxon>Sordariomycetidae</taxon>
        <taxon>Sordariales</taxon>
        <taxon>Sordariaceae</taxon>
        <taxon>Sordaria</taxon>
    </lineage>
</organism>